<protein>
    <submittedName>
        <fullName evidence="2">Uncharacterized protein</fullName>
    </submittedName>
</protein>
<keyword evidence="1" id="KW-0812">Transmembrane</keyword>
<organism evidence="2">
    <name type="scientific">Arundo donax</name>
    <name type="common">Giant reed</name>
    <name type="synonym">Donax arundinaceus</name>
    <dbReference type="NCBI Taxonomy" id="35708"/>
    <lineage>
        <taxon>Eukaryota</taxon>
        <taxon>Viridiplantae</taxon>
        <taxon>Streptophyta</taxon>
        <taxon>Embryophyta</taxon>
        <taxon>Tracheophyta</taxon>
        <taxon>Spermatophyta</taxon>
        <taxon>Magnoliopsida</taxon>
        <taxon>Liliopsida</taxon>
        <taxon>Poales</taxon>
        <taxon>Poaceae</taxon>
        <taxon>PACMAD clade</taxon>
        <taxon>Arundinoideae</taxon>
        <taxon>Arundineae</taxon>
        <taxon>Arundo</taxon>
    </lineage>
</organism>
<name>A0A0A9E8Y6_ARUDO</name>
<dbReference type="AlphaFoldDB" id="A0A0A9E8Y6"/>
<accession>A0A0A9E8Y6</accession>
<dbReference type="EMBL" id="GBRH01205438">
    <property type="protein sequence ID" value="JAD92457.1"/>
    <property type="molecule type" value="Transcribed_RNA"/>
</dbReference>
<proteinExistence type="predicted"/>
<reference evidence="2" key="2">
    <citation type="journal article" date="2015" name="Data Brief">
        <title>Shoot transcriptome of the giant reed, Arundo donax.</title>
        <authorList>
            <person name="Barrero R.A."/>
            <person name="Guerrero F.D."/>
            <person name="Moolhuijzen P."/>
            <person name="Goolsby J.A."/>
            <person name="Tidwell J."/>
            <person name="Bellgard S.E."/>
            <person name="Bellgard M.I."/>
        </authorList>
    </citation>
    <scope>NUCLEOTIDE SEQUENCE</scope>
    <source>
        <tissue evidence="2">Shoot tissue taken approximately 20 cm above the soil surface</tissue>
    </source>
</reference>
<feature type="transmembrane region" description="Helical" evidence="1">
    <location>
        <begin position="48"/>
        <end position="72"/>
    </location>
</feature>
<evidence type="ECO:0000313" key="2">
    <source>
        <dbReference type="EMBL" id="JAD92457.1"/>
    </source>
</evidence>
<feature type="transmembrane region" description="Helical" evidence="1">
    <location>
        <begin position="25"/>
        <end position="42"/>
    </location>
</feature>
<evidence type="ECO:0000256" key="1">
    <source>
        <dbReference type="SAM" id="Phobius"/>
    </source>
</evidence>
<keyword evidence="1" id="KW-0472">Membrane</keyword>
<keyword evidence="1" id="KW-1133">Transmembrane helix</keyword>
<reference evidence="2" key="1">
    <citation type="submission" date="2014-09" db="EMBL/GenBank/DDBJ databases">
        <authorList>
            <person name="Magalhaes I.L.F."/>
            <person name="Oliveira U."/>
            <person name="Santos F.R."/>
            <person name="Vidigal T.H.D.A."/>
            <person name="Brescovit A.D."/>
            <person name="Santos A.J."/>
        </authorList>
    </citation>
    <scope>NUCLEOTIDE SEQUENCE</scope>
    <source>
        <tissue evidence="2">Shoot tissue taken approximately 20 cm above the soil surface</tissue>
    </source>
</reference>
<sequence length="75" mass="8527">MSFFICALFWIHIHNTYRFQMARKGYLLATFGVVASAQQFTAKSFMPAILFSTTILFGASIVTEGLQLFVMFSME</sequence>